<evidence type="ECO:0000256" key="1">
    <source>
        <dbReference type="SAM" id="MobiDB-lite"/>
    </source>
</evidence>
<dbReference type="Proteomes" id="UP000075502">
    <property type="component" value="Unassembled WGS sequence"/>
</dbReference>
<evidence type="ECO:0000313" key="2">
    <source>
        <dbReference type="EMBL" id="KYG05442.1"/>
    </source>
</evidence>
<proteinExistence type="predicted"/>
<protein>
    <submittedName>
        <fullName evidence="2">Uncharacterized protein</fullName>
    </submittedName>
</protein>
<name>A0A150TL60_SORCE</name>
<comment type="caution">
    <text evidence="2">The sequence shown here is derived from an EMBL/GenBank/DDBJ whole genome shotgun (WGS) entry which is preliminary data.</text>
</comment>
<gene>
    <name evidence="2" type="ORF">BE21_40625</name>
</gene>
<sequence>MARSGASFGSWRKSSIASRNTRPPPISRISTVERTRGSSPSTTTAARSRLGPSYTPAGQPAIGSARRPSSTAVGRPVDNTQRNGGSASRLRAELLRHRARCFSTHARASSALGVSL</sequence>
<feature type="region of interest" description="Disordered" evidence="1">
    <location>
        <begin position="1"/>
        <end position="88"/>
    </location>
</feature>
<feature type="compositionally biased region" description="Polar residues" evidence="1">
    <location>
        <begin position="12"/>
        <end position="21"/>
    </location>
</feature>
<accession>A0A150TL60</accession>
<reference evidence="2 3" key="1">
    <citation type="submission" date="2014-02" db="EMBL/GenBank/DDBJ databases">
        <title>The small core and large imbalanced accessory genome model reveals a collaborative survival strategy of Sorangium cellulosum strains in nature.</title>
        <authorList>
            <person name="Han K."/>
            <person name="Peng R."/>
            <person name="Blom J."/>
            <person name="Li Y.-Z."/>
        </authorList>
    </citation>
    <scope>NUCLEOTIDE SEQUENCE [LARGE SCALE GENOMIC DNA]</scope>
    <source>
        <strain evidence="2 3">So0007-03</strain>
    </source>
</reference>
<evidence type="ECO:0000313" key="3">
    <source>
        <dbReference type="Proteomes" id="UP000075502"/>
    </source>
</evidence>
<feature type="compositionally biased region" description="Polar residues" evidence="1">
    <location>
        <begin position="67"/>
        <end position="86"/>
    </location>
</feature>
<dbReference type="EMBL" id="JEME01002033">
    <property type="protein sequence ID" value="KYG05442.1"/>
    <property type="molecule type" value="Genomic_DNA"/>
</dbReference>
<dbReference type="AlphaFoldDB" id="A0A150TL60"/>
<organism evidence="2 3">
    <name type="scientific">Sorangium cellulosum</name>
    <name type="common">Polyangium cellulosum</name>
    <dbReference type="NCBI Taxonomy" id="56"/>
    <lineage>
        <taxon>Bacteria</taxon>
        <taxon>Pseudomonadati</taxon>
        <taxon>Myxococcota</taxon>
        <taxon>Polyangia</taxon>
        <taxon>Polyangiales</taxon>
        <taxon>Polyangiaceae</taxon>
        <taxon>Sorangium</taxon>
    </lineage>
</organism>
<feature type="compositionally biased region" description="Low complexity" evidence="1">
    <location>
        <begin position="37"/>
        <end position="49"/>
    </location>
</feature>